<reference evidence="1 2" key="1">
    <citation type="submission" date="2019-12" db="EMBL/GenBank/DDBJ databases">
        <title>Genomic-based taxomic classification of the family Erythrobacteraceae.</title>
        <authorList>
            <person name="Xu L."/>
        </authorList>
    </citation>
    <scope>NUCLEOTIDE SEQUENCE [LARGE SCALE GENOMIC DNA]</scope>
    <source>
        <strain evidence="1 2">DSM 17792</strain>
    </source>
</reference>
<comment type="caution">
    <text evidence="1">The sequence shown here is derived from an EMBL/GenBank/DDBJ whole genome shotgun (WGS) entry which is preliminary data.</text>
</comment>
<dbReference type="AlphaFoldDB" id="A0A844XTX3"/>
<protein>
    <submittedName>
        <fullName evidence="1">Uncharacterized protein</fullName>
    </submittedName>
</protein>
<accession>A0A844XTX3</accession>
<dbReference type="EMBL" id="WTYC01000006">
    <property type="protein sequence ID" value="MXO48904.1"/>
    <property type="molecule type" value="Genomic_DNA"/>
</dbReference>
<keyword evidence="2" id="KW-1185">Reference proteome</keyword>
<dbReference type="OrthoDB" id="7210452at2"/>
<dbReference type="Proteomes" id="UP000448199">
    <property type="component" value="Unassembled WGS sequence"/>
</dbReference>
<gene>
    <name evidence="1" type="ORF">GRI69_11610</name>
</gene>
<name>A0A844XTX3_9SPHN</name>
<dbReference type="RefSeq" id="WP_160728447.1">
    <property type="nucleotide sequence ID" value="NZ_WTYC01000006.1"/>
</dbReference>
<organism evidence="1 2">
    <name type="scientific">Qipengyuania vulgaris</name>
    <dbReference type="NCBI Taxonomy" id="291985"/>
    <lineage>
        <taxon>Bacteria</taxon>
        <taxon>Pseudomonadati</taxon>
        <taxon>Pseudomonadota</taxon>
        <taxon>Alphaproteobacteria</taxon>
        <taxon>Sphingomonadales</taxon>
        <taxon>Erythrobacteraceae</taxon>
        <taxon>Qipengyuania</taxon>
    </lineage>
</organism>
<proteinExistence type="predicted"/>
<evidence type="ECO:0000313" key="2">
    <source>
        <dbReference type="Proteomes" id="UP000448199"/>
    </source>
</evidence>
<evidence type="ECO:0000313" key="1">
    <source>
        <dbReference type="EMBL" id="MXO48904.1"/>
    </source>
</evidence>
<sequence>MRCAPRRTWSIATNPFVWPFLDLDNAAGRYNRMTERSDRSALYFDPALAPSEADDLP</sequence>